<accession>A0A371FEC1</accession>
<sequence length="802" mass="91051">TSFSMKVHYSIIYRSAGPITALTCFCLPTTNLEHLTLGENEMELILHGEFQGNLLHKLKVLTLCFHVECDVFPYEILRQVPNIEKLVVCDGSFKEMFFLRSPNMDHTGLPSQLKALRLESLSQLVSIGFENSRIEPFLRHLDTLEVTKCSSLINLVPCTVSFSNLTCLKVKDCNSLVYLFTSSTAKSLAQLKIMKIEWCSSIEEIVSQEGDESHEDELIFPQLSCLKLDDLSKLRRFYKGSLSFPSLDQLSVIDCDMMESLCTGTVKADKLLEVKLERYSDAIPLEIDLKYTMRKEFLARIPETARSVSNVELRDCPDLKEIWHGSLPIPHLCFSNLKSLTVDGCQFVSDVVLPFNLLPFLTKLETLLVRNCDSVKSIFDVKGITKDTIVATTTNAALFPLSFPLKNLILERLPNLENVCNGDPHGILCMQLLQQVSVDNCKCLTSLFPASIAKDLVKLEDLVMKHCDGLMAIASEDNADQRGTNLELTFPCMTSLTLWDLPKFECHVCIEKLTPNLKELGLGLNEVKLIWHGEYQGNLLHKLKVLILLNFHFEPNVFEFLQQVPNIEKLEVSFGSFRKFFCSENCNVDYTGLLQYLKVLSLESLSESETIGLEKTLIEPFIRNLETLDVSSCYGVTNLAPSPIRFSNLMCLYVFECHGLEYLFTSSTAKSLGRLKVMEIKSCESIKEIVSKEEDEAEEDEIIFWKLHYLNIESLPNLISFYKGSLSFPSLVQLSVINCHSMKTLCAGTLKADKLYGVKFHKNSDVIPFERHLRQRYVFNSFSSIIVIIIIQSFRWNRQSIC</sequence>
<dbReference type="InterPro" id="IPR032675">
    <property type="entry name" value="LRR_dom_sf"/>
</dbReference>
<feature type="domain" description="Disease resistance protein At4g27190-like leucine-rich repeats" evidence="2">
    <location>
        <begin position="161"/>
        <end position="267"/>
    </location>
</feature>
<dbReference type="Proteomes" id="UP000257109">
    <property type="component" value="Unassembled WGS sequence"/>
</dbReference>
<gene>
    <name evidence="3" type="ORF">CR513_43339</name>
</gene>
<evidence type="ECO:0000313" key="3">
    <source>
        <dbReference type="EMBL" id="RDX76649.1"/>
    </source>
</evidence>
<name>A0A371FEC1_MUCPR</name>
<keyword evidence="4" id="KW-1185">Reference proteome</keyword>
<dbReference type="AlphaFoldDB" id="A0A371FEC1"/>
<reference evidence="3" key="1">
    <citation type="submission" date="2018-05" db="EMBL/GenBank/DDBJ databases">
        <title>Draft genome of Mucuna pruriens seed.</title>
        <authorList>
            <person name="Nnadi N.E."/>
            <person name="Vos R."/>
            <person name="Hasami M.H."/>
            <person name="Devisetty U.K."/>
            <person name="Aguiy J.C."/>
        </authorList>
    </citation>
    <scope>NUCLEOTIDE SEQUENCE [LARGE SCALE GENOMIC DNA]</scope>
    <source>
        <strain evidence="3">JCA_2017</strain>
    </source>
</reference>
<comment type="caution">
    <text evidence="3">The sequence shown here is derived from an EMBL/GenBank/DDBJ whole genome shotgun (WGS) entry which is preliminary data.</text>
</comment>
<keyword evidence="1" id="KW-0611">Plant defense</keyword>
<evidence type="ECO:0000313" key="4">
    <source>
        <dbReference type="Proteomes" id="UP000257109"/>
    </source>
</evidence>
<organism evidence="3 4">
    <name type="scientific">Mucuna pruriens</name>
    <name type="common">Velvet bean</name>
    <name type="synonym">Dolichos pruriens</name>
    <dbReference type="NCBI Taxonomy" id="157652"/>
    <lineage>
        <taxon>Eukaryota</taxon>
        <taxon>Viridiplantae</taxon>
        <taxon>Streptophyta</taxon>
        <taxon>Embryophyta</taxon>
        <taxon>Tracheophyta</taxon>
        <taxon>Spermatophyta</taxon>
        <taxon>Magnoliopsida</taxon>
        <taxon>eudicotyledons</taxon>
        <taxon>Gunneridae</taxon>
        <taxon>Pentapetalae</taxon>
        <taxon>rosids</taxon>
        <taxon>fabids</taxon>
        <taxon>Fabales</taxon>
        <taxon>Fabaceae</taxon>
        <taxon>Papilionoideae</taxon>
        <taxon>50 kb inversion clade</taxon>
        <taxon>NPAAA clade</taxon>
        <taxon>indigoferoid/millettioid clade</taxon>
        <taxon>Phaseoleae</taxon>
        <taxon>Mucuna</taxon>
    </lineage>
</organism>
<dbReference type="PANTHER" id="PTHR33463">
    <property type="entry name" value="NB-ARC DOMAIN-CONTAINING PROTEIN-RELATED"/>
    <property type="match status" value="1"/>
</dbReference>
<feature type="non-terminal residue" evidence="3">
    <location>
        <position position="1"/>
    </location>
</feature>
<evidence type="ECO:0000256" key="1">
    <source>
        <dbReference type="ARBA" id="ARBA00022821"/>
    </source>
</evidence>
<dbReference type="OrthoDB" id="1436555at2759"/>
<dbReference type="SUPFAM" id="SSF52047">
    <property type="entry name" value="RNI-like"/>
    <property type="match status" value="1"/>
</dbReference>
<dbReference type="PANTHER" id="PTHR33463:SF196">
    <property type="entry name" value="NB-ARC DOMAIN DISEASE RESISTANCE PROTEIN"/>
    <property type="match status" value="1"/>
</dbReference>
<feature type="domain" description="Disease resistance protein At4g27190-like leucine-rich repeats" evidence="2">
    <location>
        <begin position="31"/>
        <end position="160"/>
    </location>
</feature>
<dbReference type="InterPro" id="IPR057135">
    <property type="entry name" value="At4g27190-like_LRR"/>
</dbReference>
<dbReference type="EMBL" id="QJKJ01009427">
    <property type="protein sequence ID" value="RDX76649.1"/>
    <property type="molecule type" value="Genomic_DNA"/>
</dbReference>
<feature type="domain" description="Disease resistance protein At4g27190-like leucine-rich repeats" evidence="2">
    <location>
        <begin position="309"/>
        <end position="468"/>
    </location>
</feature>
<feature type="domain" description="Disease resistance protein At4g27190-like leucine-rich repeats" evidence="2">
    <location>
        <begin position="644"/>
        <end position="745"/>
    </location>
</feature>
<dbReference type="InterPro" id="IPR050905">
    <property type="entry name" value="Plant_NBS-LRR"/>
</dbReference>
<evidence type="ECO:0000259" key="2">
    <source>
        <dbReference type="Pfam" id="PF23247"/>
    </source>
</evidence>
<dbReference type="SUPFAM" id="SSF52058">
    <property type="entry name" value="L domain-like"/>
    <property type="match status" value="1"/>
</dbReference>
<dbReference type="Gene3D" id="3.80.10.10">
    <property type="entry name" value="Ribonuclease Inhibitor"/>
    <property type="match status" value="3"/>
</dbReference>
<protein>
    <recommendedName>
        <fullName evidence="2">Disease resistance protein At4g27190-like leucine-rich repeats domain-containing protein</fullName>
    </recommendedName>
</protein>
<dbReference type="Pfam" id="PF23247">
    <property type="entry name" value="LRR_RPS2"/>
    <property type="match status" value="4"/>
</dbReference>
<proteinExistence type="predicted"/>